<accession>A0A7I7Y590</accession>
<dbReference type="UniPathway" id="UPA01014"/>
<keyword evidence="3 4" id="KW-0456">Lyase</keyword>
<proteinExistence type="inferred from homology"/>
<protein>
    <recommendedName>
        <fullName evidence="3">Probable hercynylcysteine sulfoxide lyase</fullName>
        <ecNumber evidence="3">4.4.-.-</ecNumber>
    </recommendedName>
</protein>
<dbReference type="GO" id="GO:0052699">
    <property type="term" value="P:ergothioneine biosynthetic process"/>
    <property type="evidence" value="ECO:0007669"/>
    <property type="project" value="UniProtKB-UniRule"/>
</dbReference>
<feature type="modified residue" description="N6-(pyridoxal phosphate)lysine" evidence="3">
    <location>
        <position position="207"/>
    </location>
</feature>
<gene>
    <name evidence="3 4" type="primary">egtE</name>
    <name evidence="4" type="ORF">MCNF_54530</name>
</gene>
<dbReference type="InterPro" id="IPR000192">
    <property type="entry name" value="Aminotrans_V_dom"/>
</dbReference>
<reference evidence="4" key="1">
    <citation type="journal article" date="2019" name="Emerg. Microbes Infect.">
        <title>Comprehensive subspecies identification of 175 nontuberculous mycobacteria species based on 7547 genomic profiles.</title>
        <authorList>
            <person name="Matsumoto Y."/>
            <person name="Kinjo T."/>
            <person name="Motooka D."/>
            <person name="Nabeya D."/>
            <person name="Jung N."/>
            <person name="Uechi K."/>
            <person name="Horii T."/>
            <person name="Iida T."/>
            <person name="Fujita J."/>
            <person name="Nakamura S."/>
        </authorList>
    </citation>
    <scope>NUCLEOTIDE SEQUENCE [LARGE SCALE GENOMIC DNA]</scope>
    <source>
        <strain evidence="4">JCM 13671</strain>
    </source>
</reference>
<dbReference type="PANTHER" id="PTHR43586">
    <property type="entry name" value="CYSTEINE DESULFURASE"/>
    <property type="match status" value="1"/>
</dbReference>
<evidence type="ECO:0000256" key="3">
    <source>
        <dbReference type="HAMAP-Rule" id="MF_02038"/>
    </source>
</evidence>
<evidence type="ECO:0000256" key="2">
    <source>
        <dbReference type="ARBA" id="ARBA00022898"/>
    </source>
</evidence>
<dbReference type="PANTHER" id="PTHR43586:SF8">
    <property type="entry name" value="CYSTEINE DESULFURASE 1, CHLOROPLASTIC"/>
    <property type="match status" value="1"/>
</dbReference>
<dbReference type="RefSeq" id="WP_085154452.1">
    <property type="nucleotide sequence ID" value="NZ_AP022612.1"/>
</dbReference>
<dbReference type="NCBIfam" id="TIGR04343">
    <property type="entry name" value="egtE_PLP_lyase"/>
    <property type="match status" value="1"/>
</dbReference>
<dbReference type="InterPro" id="IPR015421">
    <property type="entry name" value="PyrdxlP-dep_Trfase_major"/>
</dbReference>
<organism evidence="4 5">
    <name type="scientific">Mycolicibacterium confluentis</name>
    <dbReference type="NCBI Taxonomy" id="28047"/>
    <lineage>
        <taxon>Bacteria</taxon>
        <taxon>Bacillati</taxon>
        <taxon>Actinomycetota</taxon>
        <taxon>Actinomycetes</taxon>
        <taxon>Mycobacteriales</taxon>
        <taxon>Mycobacteriaceae</taxon>
        <taxon>Mycolicibacterium</taxon>
    </lineage>
</organism>
<dbReference type="SUPFAM" id="SSF53383">
    <property type="entry name" value="PLP-dependent transferases"/>
    <property type="match status" value="1"/>
</dbReference>
<dbReference type="Pfam" id="PF00266">
    <property type="entry name" value="Aminotran_5"/>
    <property type="match status" value="1"/>
</dbReference>
<comment type="similarity">
    <text evidence="3">Belongs to the class-V pyridoxal-phosphate-dependent aminotransferase family. EgtE subfamily.</text>
</comment>
<comment type="cofactor">
    <cofactor evidence="1 3">
        <name>pyridoxal 5'-phosphate</name>
        <dbReference type="ChEBI" id="CHEBI:597326"/>
    </cofactor>
</comment>
<sequence>MIADAVLAEKWRAARPPMAGVHVDSAACSRQSFAVLDATAQHARHEAEVGGYVAALAAVPALDAGRAAIATLTGLSSADVAFTTSAQHSLDLLLGAWTGERSVACVPGEFGPNLAVMAAHDFDVRALPVDDDGRVRVDDLTSFLRADRPGLVHLTGVPSHRGIAQPVRDIAQVCDDVGVPLVLDAAQALGQLDCAVGASAVYSTSRKWMAGPRGVGFVAVRPDFAERLARRVPPVEWGVALSVLQSFEYVEANIAARLGFSVALGEHLAAGPETVRAALAAVGRATRERLDSVAGWRVVEASEDPTAITTLIPPDGLDPAAVRTALIAEHGVVTTAAEIARAPFELTTPVLRVAPHVDVSAQDLDHVADALLSVSTRQTS</sequence>
<dbReference type="InterPro" id="IPR015422">
    <property type="entry name" value="PyrdxlP-dep_Trfase_small"/>
</dbReference>
<dbReference type="Proteomes" id="UP000466931">
    <property type="component" value="Chromosome"/>
</dbReference>
<comment type="function">
    <text evidence="3">Probably catalyzes the conversion of hercynylcysteine sulfoxide to ergothioneine.</text>
</comment>
<evidence type="ECO:0000313" key="5">
    <source>
        <dbReference type="Proteomes" id="UP000466931"/>
    </source>
</evidence>
<evidence type="ECO:0000313" key="4">
    <source>
        <dbReference type="EMBL" id="BBZ36848.1"/>
    </source>
</evidence>
<dbReference type="AlphaFoldDB" id="A0A7I7Y590"/>
<dbReference type="InterPro" id="IPR015424">
    <property type="entry name" value="PyrdxlP-dep_Trfase"/>
</dbReference>
<dbReference type="GO" id="GO:0016846">
    <property type="term" value="F:carbon-sulfur lyase activity"/>
    <property type="evidence" value="ECO:0007669"/>
    <property type="project" value="UniProtKB-UniRule"/>
</dbReference>
<evidence type="ECO:0000256" key="1">
    <source>
        <dbReference type="ARBA" id="ARBA00001933"/>
    </source>
</evidence>
<dbReference type="HAMAP" id="MF_02038">
    <property type="entry name" value="EgtE"/>
    <property type="match status" value="1"/>
</dbReference>
<dbReference type="Gene3D" id="3.90.1150.10">
    <property type="entry name" value="Aspartate Aminotransferase, domain 1"/>
    <property type="match status" value="1"/>
</dbReference>
<keyword evidence="5" id="KW-1185">Reference proteome</keyword>
<keyword evidence="2 3" id="KW-0663">Pyridoxal phosphate</keyword>
<dbReference type="Gene3D" id="3.40.640.10">
    <property type="entry name" value="Type I PLP-dependent aspartate aminotransferase-like (Major domain)"/>
    <property type="match status" value="1"/>
</dbReference>
<dbReference type="OrthoDB" id="9808002at2"/>
<dbReference type="EC" id="4.4.-.-" evidence="3"/>
<name>A0A7I7Y590_9MYCO</name>
<reference evidence="4" key="2">
    <citation type="submission" date="2020-02" db="EMBL/GenBank/DDBJ databases">
        <authorList>
            <person name="Matsumoto Y."/>
            <person name="Motooka D."/>
            <person name="Nakamura S."/>
        </authorList>
    </citation>
    <scope>NUCLEOTIDE SEQUENCE</scope>
    <source>
        <strain evidence="4">JCM 13671</strain>
    </source>
</reference>
<comment type="pathway">
    <text evidence="3">Amino-acid biosynthesis; ergothioneine biosynthesis.</text>
</comment>
<comment type="catalytic activity">
    <reaction evidence="3">
        <text>S-(hercyn-2-yl)-L-cysteine S-oxide + AH2 + H(+) = ergothioneine + pyruvate + A + NH4(+)</text>
        <dbReference type="Rhea" id="RHEA:42688"/>
        <dbReference type="ChEBI" id="CHEBI:13193"/>
        <dbReference type="ChEBI" id="CHEBI:15361"/>
        <dbReference type="ChEBI" id="CHEBI:15378"/>
        <dbReference type="ChEBI" id="CHEBI:17499"/>
        <dbReference type="ChEBI" id="CHEBI:28938"/>
        <dbReference type="ChEBI" id="CHEBI:82706"/>
        <dbReference type="ChEBI" id="CHEBI:134344"/>
    </reaction>
</comment>
<dbReference type="InterPro" id="IPR027563">
    <property type="entry name" value="EgtE"/>
</dbReference>
<dbReference type="EMBL" id="AP022612">
    <property type="protein sequence ID" value="BBZ36848.1"/>
    <property type="molecule type" value="Genomic_DNA"/>
</dbReference>